<keyword evidence="10" id="KW-1185">Reference proteome</keyword>
<feature type="domain" description="Survival protein SurE-like phosphatase/nucleotidase" evidence="8">
    <location>
        <begin position="3"/>
        <end position="191"/>
    </location>
</feature>
<dbReference type="PANTHER" id="PTHR30457">
    <property type="entry name" value="5'-NUCLEOTIDASE SURE"/>
    <property type="match status" value="1"/>
</dbReference>
<dbReference type="InterPro" id="IPR036523">
    <property type="entry name" value="SurE-like_sf"/>
</dbReference>
<dbReference type="InterPro" id="IPR030048">
    <property type="entry name" value="SurE"/>
</dbReference>
<evidence type="ECO:0000256" key="4">
    <source>
        <dbReference type="ARBA" id="ARBA00022723"/>
    </source>
</evidence>
<evidence type="ECO:0000256" key="1">
    <source>
        <dbReference type="ARBA" id="ARBA00000815"/>
    </source>
</evidence>
<evidence type="ECO:0000256" key="3">
    <source>
        <dbReference type="ARBA" id="ARBA00022490"/>
    </source>
</evidence>
<comment type="subcellular location">
    <subcellularLocation>
        <location evidence="7">Cytoplasm</location>
    </subcellularLocation>
</comment>
<keyword evidence="3 7" id="KW-0963">Cytoplasm</keyword>
<evidence type="ECO:0000256" key="6">
    <source>
        <dbReference type="ARBA" id="ARBA00022801"/>
    </source>
</evidence>
<name>A0ABM7MDI7_9GAMM</name>
<feature type="binding site" evidence="7">
    <location>
        <position position="101"/>
    </location>
    <ligand>
        <name>a divalent metal cation</name>
        <dbReference type="ChEBI" id="CHEBI:60240"/>
    </ligand>
</feature>
<dbReference type="NCBIfam" id="NF001489">
    <property type="entry name" value="PRK00346.1-3"/>
    <property type="match status" value="1"/>
</dbReference>
<keyword evidence="4 7" id="KW-0479">Metal-binding</keyword>
<dbReference type="EC" id="3.1.3.5" evidence="7"/>
<gene>
    <name evidence="7 9" type="primary">surE</name>
    <name evidence="9" type="ORF">THMIRHAM_11980</name>
</gene>
<sequence length="258" mass="28049">MKILLSNDDGYFAPGIQTVFQSLRENIEFSRLDIMAPERNRSAASNSLTLLEPLRMNLHTNLSDDPRCHVYSVNGTPTDCVHLGMNGGLDYQPDIVLSGINAGANMGDDVLYSGTVAAATEGRFLGKPSIAISLCGDQFFETAANVLLTFLNDLPSLALSKDTIININVPDVPPAELKGIKVTRLGRRHISEPVVKQNDPRGLPIYWIGPAGEAAEAGEGTDFYAVEQGYASITPLKIDLTHYEMMATLQEWERGLAI</sequence>
<comment type="function">
    <text evidence="7">Nucleotidase that shows phosphatase activity on nucleoside 5'-monophosphates.</text>
</comment>
<dbReference type="InterPro" id="IPR002828">
    <property type="entry name" value="SurE-like_Pase/nucleotidase"/>
</dbReference>
<dbReference type="Gene3D" id="3.40.1210.10">
    <property type="entry name" value="Survival protein SurE-like phosphatase/nucleotidase"/>
    <property type="match status" value="1"/>
</dbReference>
<dbReference type="SUPFAM" id="SSF64167">
    <property type="entry name" value="SurE-like"/>
    <property type="match status" value="1"/>
</dbReference>
<organism evidence="9 10">
    <name type="scientific">Thiomicrorhabdus immobilis</name>
    <dbReference type="NCBI Taxonomy" id="2791037"/>
    <lineage>
        <taxon>Bacteria</taxon>
        <taxon>Pseudomonadati</taxon>
        <taxon>Pseudomonadota</taxon>
        <taxon>Gammaproteobacteria</taxon>
        <taxon>Thiotrichales</taxon>
        <taxon>Piscirickettsiaceae</taxon>
        <taxon>Thiomicrorhabdus</taxon>
    </lineage>
</organism>
<dbReference type="Proteomes" id="UP001054820">
    <property type="component" value="Chromosome"/>
</dbReference>
<keyword evidence="6 7" id="KW-0378">Hydrolase</keyword>
<feature type="binding site" evidence="7">
    <location>
        <position position="8"/>
    </location>
    <ligand>
        <name>a divalent metal cation</name>
        <dbReference type="ChEBI" id="CHEBI:60240"/>
    </ligand>
</feature>
<dbReference type="HAMAP" id="MF_00060">
    <property type="entry name" value="SurE"/>
    <property type="match status" value="1"/>
</dbReference>
<evidence type="ECO:0000256" key="7">
    <source>
        <dbReference type="HAMAP-Rule" id="MF_00060"/>
    </source>
</evidence>
<dbReference type="NCBIfam" id="TIGR00087">
    <property type="entry name" value="surE"/>
    <property type="match status" value="1"/>
</dbReference>
<dbReference type="RefSeq" id="WP_237260521.1">
    <property type="nucleotide sequence ID" value="NZ_AP024202.1"/>
</dbReference>
<keyword evidence="5 7" id="KW-0547">Nucleotide-binding</keyword>
<evidence type="ECO:0000259" key="8">
    <source>
        <dbReference type="Pfam" id="PF01975"/>
    </source>
</evidence>
<dbReference type="Pfam" id="PF01975">
    <property type="entry name" value="SurE"/>
    <property type="match status" value="1"/>
</dbReference>
<feature type="binding site" evidence="7">
    <location>
        <position position="42"/>
    </location>
    <ligand>
        <name>a divalent metal cation</name>
        <dbReference type="ChEBI" id="CHEBI:60240"/>
    </ligand>
</feature>
<comment type="catalytic activity">
    <reaction evidence="1 7">
        <text>a ribonucleoside 5'-phosphate + H2O = a ribonucleoside + phosphate</text>
        <dbReference type="Rhea" id="RHEA:12484"/>
        <dbReference type="ChEBI" id="CHEBI:15377"/>
        <dbReference type="ChEBI" id="CHEBI:18254"/>
        <dbReference type="ChEBI" id="CHEBI:43474"/>
        <dbReference type="ChEBI" id="CHEBI:58043"/>
        <dbReference type="EC" id="3.1.3.5"/>
    </reaction>
</comment>
<comment type="similarity">
    <text evidence="2 7">Belongs to the SurE nucleotidase family.</text>
</comment>
<feature type="binding site" evidence="7">
    <location>
        <position position="9"/>
    </location>
    <ligand>
        <name>a divalent metal cation</name>
        <dbReference type="ChEBI" id="CHEBI:60240"/>
    </ligand>
</feature>
<accession>A0ABM7MDI7</accession>
<proteinExistence type="inferred from homology"/>
<dbReference type="NCBIfam" id="NF001490">
    <property type="entry name" value="PRK00346.1-4"/>
    <property type="match status" value="1"/>
</dbReference>
<evidence type="ECO:0000256" key="5">
    <source>
        <dbReference type="ARBA" id="ARBA00022741"/>
    </source>
</evidence>
<comment type="cofactor">
    <cofactor evidence="7">
        <name>a divalent metal cation</name>
        <dbReference type="ChEBI" id="CHEBI:60240"/>
    </cofactor>
    <text evidence="7">Binds 1 divalent metal cation per subunit.</text>
</comment>
<evidence type="ECO:0000256" key="2">
    <source>
        <dbReference type="ARBA" id="ARBA00011062"/>
    </source>
</evidence>
<protein>
    <recommendedName>
        <fullName evidence="7">5'-nucleotidase SurE</fullName>
        <ecNumber evidence="7">3.1.3.5</ecNumber>
    </recommendedName>
    <alternativeName>
        <fullName evidence="7">Nucleoside 5'-monophosphate phosphohydrolase</fullName>
    </alternativeName>
</protein>
<evidence type="ECO:0000313" key="9">
    <source>
        <dbReference type="EMBL" id="BCN93413.1"/>
    </source>
</evidence>
<reference evidence="9" key="1">
    <citation type="journal article" date="2022" name="Arch. Microbiol.">
        <title>Thiomicrorhabdus immobilis sp. nov., a mesophilic sulfur-oxidizing bacterium isolated from sediment of a brackish lake in northern Japan.</title>
        <authorList>
            <person name="Kojima H."/>
            <person name="Mochizuki J."/>
            <person name="Kanda M."/>
            <person name="Watanabe T."/>
            <person name="Fukui M."/>
        </authorList>
    </citation>
    <scope>NUCLEOTIDE SEQUENCE</scope>
    <source>
        <strain evidence="9">Am19</strain>
    </source>
</reference>
<dbReference type="PANTHER" id="PTHR30457:SF12">
    <property type="entry name" value="5'_3'-NUCLEOTIDASE SURE"/>
    <property type="match status" value="1"/>
</dbReference>
<dbReference type="EMBL" id="AP024202">
    <property type="protein sequence ID" value="BCN93413.1"/>
    <property type="molecule type" value="Genomic_DNA"/>
</dbReference>
<evidence type="ECO:0000313" key="10">
    <source>
        <dbReference type="Proteomes" id="UP001054820"/>
    </source>
</evidence>